<gene>
    <name evidence="1" type="ORF">MgSA37_04111</name>
</gene>
<evidence type="ECO:0000313" key="2">
    <source>
        <dbReference type="Proteomes" id="UP000218263"/>
    </source>
</evidence>
<dbReference type="Proteomes" id="UP000218263">
    <property type="component" value="Chromosome"/>
</dbReference>
<organism evidence="1 2">
    <name type="scientific">Mucilaginibacter gotjawali</name>
    <dbReference type="NCBI Taxonomy" id="1550579"/>
    <lineage>
        <taxon>Bacteria</taxon>
        <taxon>Pseudomonadati</taxon>
        <taxon>Bacteroidota</taxon>
        <taxon>Sphingobacteriia</taxon>
        <taxon>Sphingobacteriales</taxon>
        <taxon>Sphingobacteriaceae</taxon>
        <taxon>Mucilaginibacter</taxon>
    </lineage>
</organism>
<dbReference type="EMBL" id="AP017313">
    <property type="protein sequence ID" value="BAU55919.1"/>
    <property type="molecule type" value="Genomic_DNA"/>
</dbReference>
<keyword evidence="2" id="KW-1185">Reference proteome</keyword>
<proteinExistence type="predicted"/>
<sequence>MDYIVDRNKITLSNGYSLDFEYTIKKTLVVDGVIVLLIEAPIKGGYNQNVFGITTSGDYLWRIQKKELFLMEKIVLMWVLS</sequence>
<name>A0A0X8X5C5_9SPHI</name>
<dbReference type="KEGG" id="mgot:MgSA37_04111"/>
<evidence type="ECO:0000313" key="1">
    <source>
        <dbReference type="EMBL" id="BAU55919.1"/>
    </source>
</evidence>
<dbReference type="AlphaFoldDB" id="A0A0X8X5C5"/>
<protein>
    <submittedName>
        <fullName evidence="1">Uncharacterized protein</fullName>
    </submittedName>
</protein>
<dbReference type="InterPro" id="IPR058263">
    <property type="entry name" value="DUF7957"/>
</dbReference>
<accession>A0A0X8X5C5</accession>
<reference evidence="1 2" key="1">
    <citation type="submission" date="2015-12" db="EMBL/GenBank/DDBJ databases">
        <title>Genome sequence of Mucilaginibacter gotjawali.</title>
        <authorList>
            <person name="Lee J.S."/>
            <person name="Lee K.C."/>
            <person name="Kim K.K."/>
            <person name="Lee B.W."/>
        </authorList>
    </citation>
    <scope>NUCLEOTIDE SEQUENCE [LARGE SCALE GENOMIC DNA]</scope>
    <source>
        <strain evidence="1 2">SA3-7</strain>
    </source>
</reference>
<dbReference type="Pfam" id="PF25857">
    <property type="entry name" value="DUF7957"/>
    <property type="match status" value="1"/>
</dbReference>